<keyword evidence="4 7" id="KW-0863">Zinc-finger</keyword>
<feature type="domain" description="C2H2-type" evidence="9">
    <location>
        <begin position="65"/>
        <end position="93"/>
    </location>
</feature>
<reference evidence="10 11" key="1">
    <citation type="submission" date="2019-07" db="EMBL/GenBank/DDBJ databases">
        <title>Draft genome assembly of a fouling barnacle, Amphibalanus amphitrite (Darwin, 1854): The first reference genome for Thecostraca.</title>
        <authorList>
            <person name="Kim W."/>
        </authorList>
    </citation>
    <scope>NUCLEOTIDE SEQUENCE [LARGE SCALE GENOMIC DNA]</scope>
    <source>
        <strain evidence="10">SNU_AA5</strain>
        <tissue evidence="10">Soma without cirri and trophi</tissue>
    </source>
</reference>
<organism evidence="10 11">
    <name type="scientific">Amphibalanus amphitrite</name>
    <name type="common">Striped barnacle</name>
    <name type="synonym">Balanus amphitrite</name>
    <dbReference type="NCBI Taxonomy" id="1232801"/>
    <lineage>
        <taxon>Eukaryota</taxon>
        <taxon>Metazoa</taxon>
        <taxon>Ecdysozoa</taxon>
        <taxon>Arthropoda</taxon>
        <taxon>Crustacea</taxon>
        <taxon>Multicrustacea</taxon>
        <taxon>Cirripedia</taxon>
        <taxon>Thoracica</taxon>
        <taxon>Thoracicalcarea</taxon>
        <taxon>Balanomorpha</taxon>
        <taxon>Balanoidea</taxon>
        <taxon>Balanidae</taxon>
        <taxon>Amphibalaninae</taxon>
        <taxon>Amphibalanus</taxon>
    </lineage>
</organism>
<dbReference type="OrthoDB" id="10261408at2759"/>
<accession>A0A6A4WRL0</accession>
<keyword evidence="2" id="KW-0479">Metal-binding</keyword>
<dbReference type="Pfam" id="PF00096">
    <property type="entry name" value="zf-C2H2"/>
    <property type="match status" value="2"/>
</dbReference>
<evidence type="ECO:0000256" key="5">
    <source>
        <dbReference type="ARBA" id="ARBA00022833"/>
    </source>
</evidence>
<sequence>MGINLLLGRHDRSPFGSDVLLPGTGQGLRRRPHGVDTPFGCPHCPAAYSNRGSLVNHMSIHSGRTVCEACGKVFSTVSSRNRHINKHHQEAEPAGGEQPPPAPLPGTALPTMASVSGMALQTMAARHSSPALFPQLPRTTSLFPVPAGDAFPCRLCGRVYRSSSSRSAHERVHSGTTSCHICGRFLGKMGNLKRHLVNRHRMESGDAAELLRQRAAAPGAGRLTAGQATDPDSALERLMNQL</sequence>
<dbReference type="PANTHER" id="PTHR24394">
    <property type="entry name" value="ZINC FINGER PROTEIN"/>
    <property type="match status" value="1"/>
</dbReference>
<keyword evidence="5" id="KW-0862">Zinc</keyword>
<dbReference type="SMART" id="SM00355">
    <property type="entry name" value="ZnF_C2H2"/>
    <property type="match status" value="4"/>
</dbReference>
<protein>
    <submittedName>
        <fullName evidence="10">Zinc finger protein 728</fullName>
    </submittedName>
</protein>
<feature type="domain" description="C2H2-type" evidence="9">
    <location>
        <begin position="151"/>
        <end position="178"/>
    </location>
</feature>
<dbReference type="InterPro" id="IPR013087">
    <property type="entry name" value="Znf_C2H2_type"/>
</dbReference>
<evidence type="ECO:0000256" key="7">
    <source>
        <dbReference type="PROSITE-ProRule" id="PRU00042"/>
    </source>
</evidence>
<dbReference type="GO" id="GO:0005634">
    <property type="term" value="C:nucleus"/>
    <property type="evidence" value="ECO:0007669"/>
    <property type="project" value="UniProtKB-SubCell"/>
</dbReference>
<evidence type="ECO:0000313" key="10">
    <source>
        <dbReference type="EMBL" id="KAF0306360.1"/>
    </source>
</evidence>
<evidence type="ECO:0000259" key="9">
    <source>
        <dbReference type="PROSITE" id="PS50157"/>
    </source>
</evidence>
<dbReference type="Pfam" id="PF13894">
    <property type="entry name" value="zf-C2H2_4"/>
    <property type="match status" value="1"/>
</dbReference>
<gene>
    <name evidence="10" type="primary">ZNF728_1</name>
    <name evidence="10" type="ORF">FJT64_022064</name>
</gene>
<comment type="subcellular location">
    <subcellularLocation>
        <location evidence="1">Nucleus</location>
    </subcellularLocation>
</comment>
<dbReference type="AlphaFoldDB" id="A0A6A4WRL0"/>
<comment type="caution">
    <text evidence="10">The sequence shown here is derived from an EMBL/GenBank/DDBJ whole genome shotgun (WGS) entry which is preliminary data.</text>
</comment>
<feature type="domain" description="C2H2-type" evidence="9">
    <location>
        <begin position="177"/>
        <end position="205"/>
    </location>
</feature>
<dbReference type="Gene3D" id="3.30.160.60">
    <property type="entry name" value="Classic Zinc Finger"/>
    <property type="match status" value="2"/>
</dbReference>
<dbReference type="Proteomes" id="UP000440578">
    <property type="component" value="Unassembled WGS sequence"/>
</dbReference>
<evidence type="ECO:0000256" key="8">
    <source>
        <dbReference type="SAM" id="MobiDB-lite"/>
    </source>
</evidence>
<evidence type="ECO:0000256" key="2">
    <source>
        <dbReference type="ARBA" id="ARBA00022723"/>
    </source>
</evidence>
<evidence type="ECO:0000256" key="4">
    <source>
        <dbReference type="ARBA" id="ARBA00022771"/>
    </source>
</evidence>
<feature type="region of interest" description="Disordered" evidence="8">
    <location>
        <begin position="81"/>
        <end position="109"/>
    </location>
</feature>
<evidence type="ECO:0000256" key="6">
    <source>
        <dbReference type="ARBA" id="ARBA00023242"/>
    </source>
</evidence>
<dbReference type="PROSITE" id="PS50157">
    <property type="entry name" value="ZINC_FINGER_C2H2_2"/>
    <property type="match status" value="4"/>
</dbReference>
<name>A0A6A4WRL0_AMPAM</name>
<proteinExistence type="predicted"/>
<feature type="domain" description="C2H2-type" evidence="9">
    <location>
        <begin position="39"/>
        <end position="66"/>
    </location>
</feature>
<dbReference type="GO" id="GO:0008270">
    <property type="term" value="F:zinc ion binding"/>
    <property type="evidence" value="ECO:0007669"/>
    <property type="project" value="UniProtKB-KW"/>
</dbReference>
<keyword evidence="3" id="KW-0677">Repeat</keyword>
<dbReference type="GO" id="GO:0000981">
    <property type="term" value="F:DNA-binding transcription factor activity, RNA polymerase II-specific"/>
    <property type="evidence" value="ECO:0007669"/>
    <property type="project" value="TreeGrafter"/>
</dbReference>
<dbReference type="PROSITE" id="PS00028">
    <property type="entry name" value="ZINC_FINGER_C2H2_1"/>
    <property type="match status" value="4"/>
</dbReference>
<evidence type="ECO:0000313" key="11">
    <source>
        <dbReference type="Proteomes" id="UP000440578"/>
    </source>
</evidence>
<evidence type="ECO:0000256" key="3">
    <source>
        <dbReference type="ARBA" id="ARBA00022737"/>
    </source>
</evidence>
<dbReference type="PANTHER" id="PTHR24394:SF44">
    <property type="entry name" value="ZINC FINGER PROTEIN 271-LIKE"/>
    <property type="match status" value="1"/>
</dbReference>
<dbReference type="EMBL" id="VIIS01000673">
    <property type="protein sequence ID" value="KAF0306360.1"/>
    <property type="molecule type" value="Genomic_DNA"/>
</dbReference>
<keyword evidence="11" id="KW-1185">Reference proteome</keyword>
<keyword evidence="6" id="KW-0539">Nucleus</keyword>
<dbReference type="SUPFAM" id="SSF57667">
    <property type="entry name" value="beta-beta-alpha zinc fingers"/>
    <property type="match status" value="2"/>
</dbReference>
<evidence type="ECO:0000256" key="1">
    <source>
        <dbReference type="ARBA" id="ARBA00004123"/>
    </source>
</evidence>
<dbReference type="InterPro" id="IPR036236">
    <property type="entry name" value="Znf_C2H2_sf"/>
</dbReference>